<feature type="repeat" description="ANK" evidence="12">
    <location>
        <begin position="464"/>
        <end position="496"/>
    </location>
</feature>
<comment type="pathway">
    <text evidence="3">Protein modification; protein ubiquitination.</text>
</comment>
<dbReference type="GO" id="GO:0005737">
    <property type="term" value="C:cytoplasm"/>
    <property type="evidence" value="ECO:0007669"/>
    <property type="project" value="UniProtKB-SubCell"/>
</dbReference>
<keyword evidence="7" id="KW-0479">Metal-binding</keyword>
<feature type="coiled-coil region" evidence="14">
    <location>
        <begin position="1038"/>
        <end position="1065"/>
    </location>
</feature>
<comment type="catalytic activity">
    <reaction evidence="1">
        <text>S-ubiquitinyl-[E2 ubiquitin-conjugating enzyme]-L-cysteine + [acceptor protein]-L-lysine = [E2 ubiquitin-conjugating enzyme]-L-cysteine + N(6)-ubiquitinyl-[acceptor protein]-L-lysine.</text>
        <dbReference type="EC" id="2.3.2.27"/>
    </reaction>
</comment>
<dbReference type="Pfam" id="PF18346">
    <property type="entry name" value="SH3_15"/>
    <property type="match status" value="1"/>
</dbReference>
<feature type="compositionally biased region" description="Low complexity" evidence="15">
    <location>
        <begin position="993"/>
        <end position="1007"/>
    </location>
</feature>
<evidence type="ECO:0000256" key="6">
    <source>
        <dbReference type="ARBA" id="ARBA00022679"/>
    </source>
</evidence>
<dbReference type="EnsemblMetazoa" id="XM_030979853">
    <property type="protein sequence ID" value="XP_030835713"/>
    <property type="gene ID" value="LOC594212"/>
</dbReference>
<evidence type="ECO:0000313" key="18">
    <source>
        <dbReference type="EnsemblMetazoa" id="XP_030835713"/>
    </source>
</evidence>
<evidence type="ECO:0000256" key="14">
    <source>
        <dbReference type="SAM" id="Coils"/>
    </source>
</evidence>
<dbReference type="PROSITE" id="PS50297">
    <property type="entry name" value="ANK_REP_REGION"/>
    <property type="match status" value="3"/>
</dbReference>
<keyword evidence="10" id="KW-0833">Ubl conjugation pathway</keyword>
<dbReference type="Pfam" id="PF06701">
    <property type="entry name" value="MIB_HERC2"/>
    <property type="match status" value="1"/>
</dbReference>
<evidence type="ECO:0000256" key="13">
    <source>
        <dbReference type="PROSITE-ProRule" id="PRU00228"/>
    </source>
</evidence>
<feature type="compositionally biased region" description="Polar residues" evidence="15">
    <location>
        <begin position="902"/>
        <end position="982"/>
    </location>
</feature>
<dbReference type="FunFam" id="3.30.60.90:FF:000004">
    <property type="entry name" value="Putative E3 ubiquitin-protein ligase MIB2"/>
    <property type="match status" value="1"/>
</dbReference>
<keyword evidence="11" id="KW-0862">Zinc</keyword>
<dbReference type="Pfam" id="PF00569">
    <property type="entry name" value="ZZ"/>
    <property type="match status" value="1"/>
</dbReference>
<dbReference type="InterPro" id="IPR037252">
    <property type="entry name" value="Mib_Herc2_sf"/>
</dbReference>
<evidence type="ECO:0000256" key="10">
    <source>
        <dbReference type="ARBA" id="ARBA00022786"/>
    </source>
</evidence>
<dbReference type="Pfam" id="PF00023">
    <property type="entry name" value="Ank"/>
    <property type="match status" value="1"/>
</dbReference>
<feature type="domain" description="MIB/HERC2" evidence="17">
    <location>
        <begin position="1"/>
        <end position="76"/>
    </location>
</feature>
<dbReference type="PROSITE" id="PS51416">
    <property type="entry name" value="MIB_HERC2"/>
    <property type="match status" value="1"/>
</dbReference>
<protein>
    <recommendedName>
        <fullName evidence="4">RING-type E3 ubiquitin transferase</fullName>
        <ecNumber evidence="4">2.3.2.27</ecNumber>
    </recommendedName>
</protein>
<feature type="compositionally biased region" description="Low complexity" evidence="15">
    <location>
        <begin position="842"/>
        <end position="854"/>
    </location>
</feature>
<evidence type="ECO:0000259" key="17">
    <source>
        <dbReference type="PROSITE" id="PS51416"/>
    </source>
</evidence>
<feature type="compositionally biased region" description="Low complexity" evidence="15">
    <location>
        <begin position="806"/>
        <end position="820"/>
    </location>
</feature>
<keyword evidence="8" id="KW-0677">Repeat</keyword>
<reference evidence="18" key="2">
    <citation type="submission" date="2021-01" db="UniProtKB">
        <authorList>
            <consortium name="EnsemblMetazoa"/>
        </authorList>
    </citation>
    <scope>IDENTIFICATION</scope>
</reference>
<dbReference type="GO" id="GO:0061630">
    <property type="term" value="F:ubiquitin protein ligase activity"/>
    <property type="evidence" value="ECO:0007669"/>
    <property type="project" value="UniProtKB-EC"/>
</dbReference>
<dbReference type="PANTHER" id="PTHR24202">
    <property type="entry name" value="E3 UBIQUITIN-PROTEIN LIGASE MIB2"/>
    <property type="match status" value="1"/>
</dbReference>
<dbReference type="InterPro" id="IPR000433">
    <property type="entry name" value="Znf_ZZ"/>
</dbReference>
<dbReference type="AlphaFoldDB" id="A0A7M7SW39"/>
<dbReference type="UniPathway" id="UPA00143"/>
<dbReference type="InterPro" id="IPR036770">
    <property type="entry name" value="Ankyrin_rpt-contain_sf"/>
</dbReference>
<evidence type="ECO:0000256" key="9">
    <source>
        <dbReference type="ARBA" id="ARBA00022771"/>
    </source>
</evidence>
<evidence type="ECO:0000256" key="8">
    <source>
        <dbReference type="ARBA" id="ARBA00022737"/>
    </source>
</evidence>
<dbReference type="SUPFAM" id="SSF159034">
    <property type="entry name" value="Mib/herc2 domain-like"/>
    <property type="match status" value="1"/>
</dbReference>
<dbReference type="InterPro" id="IPR040847">
    <property type="entry name" value="SH3_15"/>
</dbReference>
<evidence type="ECO:0000256" key="11">
    <source>
        <dbReference type="ARBA" id="ARBA00022833"/>
    </source>
</evidence>
<keyword evidence="12" id="KW-0040">ANK repeat</keyword>
<evidence type="ECO:0000256" key="5">
    <source>
        <dbReference type="ARBA" id="ARBA00022490"/>
    </source>
</evidence>
<dbReference type="PROSITE" id="PS01357">
    <property type="entry name" value="ZF_ZZ_1"/>
    <property type="match status" value="1"/>
</dbReference>
<name>A0A7M7SW39_STRPU</name>
<dbReference type="GeneID" id="594212"/>
<sequence length="1103" mass="120708">METCIQRGTRVIRGPDWTYRDQDGGKGHAGTVLSLQAVYRPYFAKQTVLVQWDNGEKGLYRTGYNQAYDLRILETAKSGRHLKIWCDACNLEEIKGIRWRCTECYAFDLCTTCYMNDEHDLSHVFMRVMSSHKTSKGIKMLPRSSSPHIPLRGSFPGAKVVRHPHWCMRNRTAKQLGRVVKTGQTPEQSIGVQAVVDFSCTLESVDFTEIICTLPGSGGHVYDGHLPNLGELETVGEGDKVLVTATPPEMKELHERRGLWDPDMVKTCGRKGFVNKRTNTGDFTVTFHDTQETFTMNSAALRKLHRFCLGQLVRISDDIKMVKRLQFGHGGWNPTMKQVIGKVGKIVKIEGSDINVKTKDQTFVFSSANLVPARIPFHRPKERSMAEFWNIALQMSEAEVDIVMAVASGDIPLVKRMLKNHPELVHHEPKPGKTLLSVTVANKDVRMMKFLVEKGCFIESYDEKGCTPLFLATDVNNFEGVRFLLEQGADVDSANCEGLTSFAVACSHGSFECAHYLLMHGADVNMKSKDDYLPIIRAIENEGRTILDLILARKEIDLKAVSTSLFMSSMHYAALGGNTYALTKLMEKAPRMVEAQQCNGNTPIFCAGYASSLKATEVLIKKGHCNVNAQTNGDQTCPLHLALYKENFHLIEVLMKNGANANITIRAGDSCLQMAFDVLDSIESEERCIKEEPFMSEMKKKWGHVGIKTNGDALLAYLVSHGGDLDVYNCDNITIRESLQLKSKDALLRSLDQIQSLTRKDIAKQQSTANYPPCILTKNCPGTVAEAEHGCSVLKKCTATPETKKQSASKSSEKSSTSSARPVAKTQSAGMSSARPVAKTQSAGMSSEKSSSSSARPVAKTQSAGMSSEKSSTSSARPVAKTQGARVSSEKSPTSSSRPVAKTQSARMSSEKSSTSSARPVAKTQSARMSSEKSSTSSARPGTKIQSARNAPEKSSTSSARPVTKTQSASMSLEKSSTSSPRPGTEIRSAINSSGKSSMSSGSQQKSAGKETTNACERGAGDSSAQNSKNKPSDTDECNRLQTELQHKNDQLKVLRSRVETLEHLVKKKISFACGHDVTRSIAELIPECPNCSEPIASVVDAH</sequence>
<keyword evidence="14" id="KW-0175">Coiled coil</keyword>
<dbReference type="Gene3D" id="3.30.60.90">
    <property type="match status" value="1"/>
</dbReference>
<dbReference type="InterPro" id="IPR010606">
    <property type="entry name" value="Mib_Herc2"/>
</dbReference>
<proteinExistence type="predicted"/>
<keyword evidence="9 13" id="KW-0863">Zinc-finger</keyword>
<dbReference type="Gene3D" id="2.30.30.40">
    <property type="entry name" value="SH3 Domains"/>
    <property type="match status" value="1"/>
</dbReference>
<dbReference type="PANTHER" id="PTHR24202:SF4">
    <property type="entry name" value="E3 UBIQUITIN-PROTEIN LIGASE MIB2-RELATED"/>
    <property type="match status" value="1"/>
</dbReference>
<dbReference type="RefSeq" id="XP_030835713.1">
    <property type="nucleotide sequence ID" value="XM_030979853.1"/>
</dbReference>
<dbReference type="PROSITE" id="PS50088">
    <property type="entry name" value="ANK_REPEAT"/>
    <property type="match status" value="3"/>
</dbReference>
<keyword evidence="19" id="KW-1185">Reference proteome</keyword>
<dbReference type="GO" id="GO:0016567">
    <property type="term" value="P:protein ubiquitination"/>
    <property type="evidence" value="ECO:0007669"/>
    <property type="project" value="UniProtKB-UniPathway"/>
</dbReference>
<dbReference type="InterPro" id="IPR002110">
    <property type="entry name" value="Ankyrin_rpt"/>
</dbReference>
<dbReference type="Proteomes" id="UP000007110">
    <property type="component" value="Unassembled WGS sequence"/>
</dbReference>
<organism evidence="18 19">
    <name type="scientific">Strongylocentrotus purpuratus</name>
    <name type="common">Purple sea urchin</name>
    <dbReference type="NCBI Taxonomy" id="7668"/>
    <lineage>
        <taxon>Eukaryota</taxon>
        <taxon>Metazoa</taxon>
        <taxon>Echinodermata</taxon>
        <taxon>Eleutherozoa</taxon>
        <taxon>Echinozoa</taxon>
        <taxon>Echinoidea</taxon>
        <taxon>Euechinoidea</taxon>
        <taxon>Echinacea</taxon>
        <taxon>Camarodonta</taxon>
        <taxon>Echinidea</taxon>
        <taxon>Strongylocentrotidae</taxon>
        <taxon>Strongylocentrotus</taxon>
    </lineage>
</organism>
<evidence type="ECO:0000256" key="4">
    <source>
        <dbReference type="ARBA" id="ARBA00012483"/>
    </source>
</evidence>
<keyword evidence="5" id="KW-0963">Cytoplasm</keyword>
<feature type="domain" description="ZZ-type" evidence="16">
    <location>
        <begin position="81"/>
        <end position="133"/>
    </location>
</feature>
<evidence type="ECO:0000256" key="3">
    <source>
        <dbReference type="ARBA" id="ARBA00004906"/>
    </source>
</evidence>
<feature type="repeat" description="ANK" evidence="12">
    <location>
        <begin position="634"/>
        <end position="666"/>
    </location>
</feature>
<dbReference type="SMART" id="SM00291">
    <property type="entry name" value="ZnF_ZZ"/>
    <property type="match status" value="1"/>
</dbReference>
<reference evidence="19" key="1">
    <citation type="submission" date="2015-02" db="EMBL/GenBank/DDBJ databases">
        <title>Genome sequencing for Strongylocentrotus purpuratus.</title>
        <authorList>
            <person name="Murali S."/>
            <person name="Liu Y."/>
            <person name="Vee V."/>
            <person name="English A."/>
            <person name="Wang M."/>
            <person name="Skinner E."/>
            <person name="Han Y."/>
            <person name="Muzny D.M."/>
            <person name="Worley K.C."/>
            <person name="Gibbs R.A."/>
        </authorList>
    </citation>
    <scope>NUCLEOTIDE SEQUENCE</scope>
</reference>
<dbReference type="GO" id="GO:0008270">
    <property type="term" value="F:zinc ion binding"/>
    <property type="evidence" value="ECO:0007669"/>
    <property type="project" value="UniProtKB-KW"/>
</dbReference>
<keyword evidence="6" id="KW-0808">Transferase</keyword>
<feature type="region of interest" description="Disordered" evidence="15">
    <location>
        <begin position="799"/>
        <end position="1037"/>
    </location>
</feature>
<dbReference type="EC" id="2.3.2.27" evidence="4"/>
<dbReference type="FunFam" id="2.30.30.40:FF:000044">
    <property type="entry name" value="E3 ubiquitin-protein ligase MIB2, putative"/>
    <property type="match status" value="1"/>
</dbReference>
<dbReference type="Gene3D" id="1.25.40.20">
    <property type="entry name" value="Ankyrin repeat-containing domain"/>
    <property type="match status" value="2"/>
</dbReference>
<feature type="repeat" description="ANK" evidence="12">
    <location>
        <begin position="497"/>
        <end position="529"/>
    </location>
</feature>
<evidence type="ECO:0000259" key="16">
    <source>
        <dbReference type="PROSITE" id="PS50135"/>
    </source>
</evidence>
<dbReference type="SMART" id="SM00248">
    <property type="entry name" value="ANK"/>
    <property type="match status" value="6"/>
</dbReference>
<dbReference type="InterPro" id="IPR043145">
    <property type="entry name" value="Znf_ZZ_sf"/>
</dbReference>
<accession>A0A7M7SW39</accession>
<evidence type="ECO:0000313" key="19">
    <source>
        <dbReference type="Proteomes" id="UP000007110"/>
    </source>
</evidence>
<evidence type="ECO:0000256" key="2">
    <source>
        <dbReference type="ARBA" id="ARBA00004496"/>
    </source>
</evidence>
<evidence type="ECO:0000256" key="15">
    <source>
        <dbReference type="SAM" id="MobiDB-lite"/>
    </source>
</evidence>
<comment type="subcellular location">
    <subcellularLocation>
        <location evidence="2">Cytoplasm</location>
    </subcellularLocation>
</comment>
<dbReference type="SUPFAM" id="SSF48403">
    <property type="entry name" value="Ankyrin repeat"/>
    <property type="match status" value="1"/>
</dbReference>
<feature type="compositionally biased region" description="Polar residues" evidence="15">
    <location>
        <begin position="860"/>
        <end position="876"/>
    </location>
</feature>
<evidence type="ECO:0000256" key="12">
    <source>
        <dbReference type="PROSITE-ProRule" id="PRU00023"/>
    </source>
</evidence>
<dbReference type="PROSITE" id="PS50135">
    <property type="entry name" value="ZF_ZZ_2"/>
    <property type="match status" value="1"/>
</dbReference>
<evidence type="ECO:0000256" key="7">
    <source>
        <dbReference type="ARBA" id="ARBA00022723"/>
    </source>
</evidence>
<dbReference type="SUPFAM" id="SSF57850">
    <property type="entry name" value="RING/U-box"/>
    <property type="match status" value="1"/>
</dbReference>
<evidence type="ECO:0000256" key="1">
    <source>
        <dbReference type="ARBA" id="ARBA00000900"/>
    </source>
</evidence>
<dbReference type="Pfam" id="PF12796">
    <property type="entry name" value="Ank_2"/>
    <property type="match status" value="2"/>
</dbReference>